<dbReference type="PANTHER" id="PTHR30501">
    <property type="entry name" value="UPF0597 PROTEIN YHAM"/>
    <property type="match status" value="1"/>
</dbReference>
<comment type="caution">
    <text evidence="3">The sequence shown here is derived from an EMBL/GenBank/DDBJ whole genome shotgun (WGS) entry which is preliminary data.</text>
</comment>
<dbReference type="HAMAP" id="MF_01845">
    <property type="entry name" value="UPF0597"/>
    <property type="match status" value="1"/>
</dbReference>
<gene>
    <name evidence="3" type="ORF">H8R92_02455</name>
</gene>
<accession>A0A8I0DKP4</accession>
<dbReference type="GO" id="GO:0080146">
    <property type="term" value="F:L-cysteine desulfhydrase activity"/>
    <property type="evidence" value="ECO:0007669"/>
    <property type="project" value="TreeGrafter"/>
</dbReference>
<dbReference type="InterPro" id="IPR021144">
    <property type="entry name" value="UPF0597"/>
</dbReference>
<evidence type="ECO:0000259" key="2">
    <source>
        <dbReference type="Pfam" id="PF03313"/>
    </source>
</evidence>
<dbReference type="AlphaFoldDB" id="A0A8I0DKP4"/>
<dbReference type="PIRSF" id="PIRSF006054">
    <property type="entry name" value="UCP006054"/>
    <property type="match status" value="1"/>
</dbReference>
<evidence type="ECO:0000256" key="1">
    <source>
        <dbReference type="HAMAP-Rule" id="MF_01845"/>
    </source>
</evidence>
<reference evidence="3" key="1">
    <citation type="submission" date="2020-08" db="EMBL/GenBank/DDBJ databases">
        <title>Genome public.</title>
        <authorList>
            <person name="Liu C."/>
            <person name="Sun Q."/>
        </authorList>
    </citation>
    <scope>NUCLEOTIDE SEQUENCE</scope>
    <source>
        <strain evidence="3">NSJ-42</strain>
    </source>
</reference>
<protein>
    <recommendedName>
        <fullName evidence="1">UPF0597 protein H8R92_02455</fullName>
    </recommendedName>
</protein>
<name>A0A8I0DKP4_9CLOT</name>
<organism evidence="3 4">
    <name type="scientific">Clostridium lentum</name>
    <dbReference type="NCBI Taxonomy" id="2763037"/>
    <lineage>
        <taxon>Bacteria</taxon>
        <taxon>Bacillati</taxon>
        <taxon>Bacillota</taxon>
        <taxon>Clostridia</taxon>
        <taxon>Eubacteriales</taxon>
        <taxon>Clostridiaceae</taxon>
        <taxon>Clostridium</taxon>
    </lineage>
</organism>
<comment type="similarity">
    <text evidence="1">Belongs to the UPF0597 family.</text>
</comment>
<feature type="domain" description="Serine dehydratase-like alpha subunit" evidence="2">
    <location>
        <begin position="132"/>
        <end position="418"/>
    </location>
</feature>
<proteinExistence type="inferred from homology"/>
<dbReference type="Pfam" id="PF03313">
    <property type="entry name" value="SDH_alpha"/>
    <property type="match status" value="1"/>
</dbReference>
<dbReference type="RefSeq" id="WP_186834611.1">
    <property type="nucleotide sequence ID" value="NZ_JACOOQ010000002.1"/>
</dbReference>
<dbReference type="EMBL" id="JACOOQ010000002">
    <property type="protein sequence ID" value="MBC5639308.1"/>
    <property type="molecule type" value="Genomic_DNA"/>
</dbReference>
<evidence type="ECO:0000313" key="3">
    <source>
        <dbReference type="EMBL" id="MBC5639308.1"/>
    </source>
</evidence>
<dbReference type="Proteomes" id="UP000662088">
    <property type="component" value="Unassembled WGS sequence"/>
</dbReference>
<keyword evidence="4" id="KW-1185">Reference proteome</keyword>
<evidence type="ECO:0000313" key="4">
    <source>
        <dbReference type="Proteomes" id="UP000662088"/>
    </source>
</evidence>
<dbReference type="GO" id="GO:0019450">
    <property type="term" value="P:L-cysteine catabolic process to pyruvate"/>
    <property type="evidence" value="ECO:0007669"/>
    <property type="project" value="TreeGrafter"/>
</dbReference>
<dbReference type="InterPro" id="IPR005130">
    <property type="entry name" value="Ser_deHydtase-like_asu"/>
</dbReference>
<sequence>MDLNTYKKYIQILNEELVPAMGCTEPIAIAYAAAKARDVLGTFPESVIVKCSGNMIKNARCVTVPNTGDLVGIEASAIIGILAGKSHRKLEVINEVSEEAIIKTHELIQSDYCKVEFLDSEIELHIIVDVFNKEESASIEIKHAHDNISSIIKDGEAIFKLEEDSNKYLGVFIDRRILSVEKIYEFANTMNIDDVKELLDNQMKYNIDIAEEGLKGSYGVGIGKVILEAGNSLTNKVKAYTAAASEARMSGCSLPVMTNSGSGNSGMTISVPLIIYAREKNISKELLYRALVFANLINIHQKAGIGRLSAFCGAVTSGCASGAGITYLEGGSLEQINKTINNTLANISGIVCDGAKASCAAKIATSLDAAMMSHSLAMINRGYSANTGILKEDIEGTISAIGRLGKIGMRETDKEILDIMLEA</sequence>
<dbReference type="PANTHER" id="PTHR30501:SF2">
    <property type="entry name" value="UPF0597 PROTEIN YHAM"/>
    <property type="match status" value="1"/>
</dbReference>